<dbReference type="Pfam" id="PF24626">
    <property type="entry name" value="SH3_Tf2-1"/>
    <property type="match status" value="1"/>
</dbReference>
<evidence type="ECO:0000259" key="1">
    <source>
        <dbReference type="Pfam" id="PF24626"/>
    </source>
</evidence>
<sequence>MEWYYGCENSGFLVPNEQENLVERHPSPERWSEWGISTPPQECLMMDTNETEEEFNFIDESFNNEIEFDHSKYDKDQSSSSSVCGGLTDQSFQQTALSCDHHHQPKYQLQDLSTFECTDDIFLDSVLEDFPCVESLHKSFFYPENQCSSNTTGGVQKDFAASDLVPCNLDSKDCLDIESNGDDTMLEQFSLEEFTLQDFEMIIAQFTEKTRIGFRDAMYRLARNTKQHVVEDLDGALNNETMRSEVKKPMESETNRVDRAVASLMFNKMELNILDLPLTTLVNLKQEVTGSKCLEGKRSKAFDVEQESIQAWPNIKTIKGYDFSIQYKPGKENIPTEFLLVKLQLYMQQSLALRKHQKLGLRFFGPFEVIQKIEKNSYPQFNLEDKIVFDEKGNVTCIKGQDGELTSKLLDGLLGCVAQDPKSKETVRRSTRERKENVYLKDYDRG</sequence>
<dbReference type="EMBL" id="KQ483755">
    <property type="protein sequence ID" value="KYP41733.1"/>
    <property type="molecule type" value="Genomic_DNA"/>
</dbReference>
<dbReference type="PANTHER" id="PTHR33334:SF10">
    <property type="entry name" value="PROTEIN LNK4"/>
    <property type="match status" value="1"/>
</dbReference>
<dbReference type="OMA" id="GEVPMFH"/>
<gene>
    <name evidence="2" type="ORF">KK1_036903</name>
</gene>
<dbReference type="PANTHER" id="PTHR33334">
    <property type="entry name" value="PROTEIN LNK1"/>
    <property type="match status" value="1"/>
</dbReference>
<reference evidence="2" key="1">
    <citation type="journal article" date="2012" name="Nat. Biotechnol.">
        <title>Draft genome sequence of pigeonpea (Cajanus cajan), an orphan legume crop of resource-poor farmers.</title>
        <authorList>
            <person name="Varshney R.K."/>
            <person name="Chen W."/>
            <person name="Li Y."/>
            <person name="Bharti A.K."/>
            <person name="Saxena R.K."/>
            <person name="Schlueter J.A."/>
            <person name="Donoghue M.T."/>
            <person name="Azam S."/>
            <person name="Fan G."/>
            <person name="Whaley A.M."/>
            <person name="Farmer A.D."/>
            <person name="Sheridan J."/>
            <person name="Iwata A."/>
            <person name="Tuteja R."/>
            <person name="Penmetsa R.V."/>
            <person name="Wu W."/>
            <person name="Upadhyaya H.D."/>
            <person name="Yang S.P."/>
            <person name="Shah T."/>
            <person name="Saxena K.B."/>
            <person name="Michael T."/>
            <person name="McCombie W.R."/>
            <person name="Yang B."/>
            <person name="Zhang G."/>
            <person name="Yang H."/>
            <person name="Wang J."/>
            <person name="Spillane C."/>
            <person name="Cook D.R."/>
            <person name="May G.D."/>
            <person name="Xu X."/>
            <person name="Jackson S.A."/>
        </authorList>
    </citation>
    <scope>NUCLEOTIDE SEQUENCE [LARGE SCALE GENOMIC DNA]</scope>
</reference>
<dbReference type="InterPro" id="IPR056924">
    <property type="entry name" value="SH3_Tf2-1"/>
</dbReference>
<name>A0A151RGZ7_CAJCA</name>
<dbReference type="InterPro" id="IPR039928">
    <property type="entry name" value="LNK"/>
</dbReference>
<organism evidence="2 3">
    <name type="scientific">Cajanus cajan</name>
    <name type="common">Pigeon pea</name>
    <name type="synonym">Cajanus indicus</name>
    <dbReference type="NCBI Taxonomy" id="3821"/>
    <lineage>
        <taxon>Eukaryota</taxon>
        <taxon>Viridiplantae</taxon>
        <taxon>Streptophyta</taxon>
        <taxon>Embryophyta</taxon>
        <taxon>Tracheophyta</taxon>
        <taxon>Spermatophyta</taxon>
        <taxon>Magnoliopsida</taxon>
        <taxon>eudicotyledons</taxon>
        <taxon>Gunneridae</taxon>
        <taxon>Pentapetalae</taxon>
        <taxon>rosids</taxon>
        <taxon>fabids</taxon>
        <taxon>Fabales</taxon>
        <taxon>Fabaceae</taxon>
        <taxon>Papilionoideae</taxon>
        <taxon>50 kb inversion clade</taxon>
        <taxon>NPAAA clade</taxon>
        <taxon>indigoferoid/millettioid clade</taxon>
        <taxon>Phaseoleae</taxon>
        <taxon>Cajanus</taxon>
    </lineage>
</organism>
<feature type="domain" description="Tf2-1-like SH3-like" evidence="1">
    <location>
        <begin position="344"/>
        <end position="378"/>
    </location>
</feature>
<proteinExistence type="predicted"/>
<keyword evidence="3" id="KW-1185">Reference proteome</keyword>
<dbReference type="Proteomes" id="UP000075243">
    <property type="component" value="Unassembled WGS sequence"/>
</dbReference>
<dbReference type="STRING" id="3821.A0A151RGZ7"/>
<dbReference type="Gramene" id="C.cajan_33705.t">
    <property type="protein sequence ID" value="C.cajan_33705.t"/>
    <property type="gene ID" value="C.cajan_33705"/>
</dbReference>
<protein>
    <recommendedName>
        <fullName evidence="1">Tf2-1-like SH3-like domain-containing protein</fullName>
    </recommendedName>
</protein>
<accession>A0A151RGZ7</accession>
<evidence type="ECO:0000313" key="3">
    <source>
        <dbReference type="Proteomes" id="UP000075243"/>
    </source>
</evidence>
<dbReference type="AlphaFoldDB" id="A0A151RGZ7"/>
<dbReference type="GO" id="GO:0007623">
    <property type="term" value="P:circadian rhythm"/>
    <property type="evidence" value="ECO:0007669"/>
    <property type="project" value="InterPro"/>
</dbReference>
<dbReference type="GO" id="GO:0006355">
    <property type="term" value="P:regulation of DNA-templated transcription"/>
    <property type="evidence" value="ECO:0007669"/>
    <property type="project" value="InterPro"/>
</dbReference>
<evidence type="ECO:0000313" key="2">
    <source>
        <dbReference type="EMBL" id="KYP41733.1"/>
    </source>
</evidence>